<dbReference type="EMBL" id="UOER01000649">
    <property type="protein sequence ID" value="VAW26889.1"/>
    <property type="molecule type" value="Genomic_DNA"/>
</dbReference>
<evidence type="ECO:0000313" key="1">
    <source>
        <dbReference type="EMBL" id="VAW26889.1"/>
    </source>
</evidence>
<reference evidence="1" key="1">
    <citation type="submission" date="2018-06" db="EMBL/GenBank/DDBJ databases">
        <authorList>
            <person name="Zhirakovskaya E."/>
        </authorList>
    </citation>
    <scope>NUCLEOTIDE SEQUENCE</scope>
</reference>
<accession>A0A3B0UQL5</accession>
<protein>
    <recommendedName>
        <fullName evidence="2">Thioredoxin-like fold domain-containing protein</fullName>
    </recommendedName>
</protein>
<sequence>MYVANIFNISNISASIIDKPVKLSFIVIEPSKQQCEDCFDAESVIEIINSSHNIKTTNKKIITPNSSKYDKLIKQYEIKNIPAVVVSGDIANSKITGAWEALLGKEKDGSIVIQNLLPFYDITEQKQKGFIDVVLLKDEACIDCFEATQYLETLKRSAMMVKNYLVYDVSSAEGKLYVEKYKIKKVPALLMSVAADDYPEFAESWKEVGTIEPDGWFIFREVQKTGGKFSEI</sequence>
<gene>
    <name evidence="1" type="ORF">MNBD_BACTEROID04-1622</name>
</gene>
<name>A0A3B0UQL5_9ZZZZ</name>
<evidence type="ECO:0008006" key="2">
    <source>
        <dbReference type="Google" id="ProtNLM"/>
    </source>
</evidence>
<dbReference type="SUPFAM" id="SSF52833">
    <property type="entry name" value="Thioredoxin-like"/>
    <property type="match status" value="1"/>
</dbReference>
<organism evidence="1">
    <name type="scientific">hydrothermal vent metagenome</name>
    <dbReference type="NCBI Taxonomy" id="652676"/>
    <lineage>
        <taxon>unclassified sequences</taxon>
        <taxon>metagenomes</taxon>
        <taxon>ecological metagenomes</taxon>
    </lineage>
</organism>
<proteinExistence type="predicted"/>
<dbReference type="InterPro" id="IPR036249">
    <property type="entry name" value="Thioredoxin-like_sf"/>
</dbReference>
<dbReference type="Gene3D" id="3.40.30.10">
    <property type="entry name" value="Glutaredoxin"/>
    <property type="match status" value="2"/>
</dbReference>
<dbReference type="AlphaFoldDB" id="A0A3B0UQL5"/>